<sequence length="281" mass="33488">MTATLNQIIDIVLQYLNQANFIQKKNTNIINENCSGISTIGKLQFNQRMLYQLSLEKAIKCVRIRITFYLINFQNKSKLKFYAIIKHNLEQQILLIIFEKNETCNGNTNTVLRLQVTFQLFDSNPDLLIKGQFQYQNKSWGFRNVNKYSGYQLYKNKCVQSCSIHSKFCIDYEDIIRCQLQFFYFKIQDIQQLNRYMIKKQIHHLVYQQDSSFLNFSNKIVLSVLLFWDDGSYIETWIIQHPHYAASIYLIYLMLIYVLSCLYLFFGWQRALMACSSKLKF</sequence>
<reference evidence="2" key="1">
    <citation type="submission" date="2021-01" db="EMBL/GenBank/DDBJ databases">
        <authorList>
            <consortium name="Genoscope - CEA"/>
            <person name="William W."/>
        </authorList>
    </citation>
    <scope>NUCLEOTIDE SEQUENCE</scope>
</reference>
<evidence type="ECO:0000256" key="1">
    <source>
        <dbReference type="SAM" id="Phobius"/>
    </source>
</evidence>
<keyword evidence="1" id="KW-0472">Membrane</keyword>
<feature type="transmembrane region" description="Helical" evidence="1">
    <location>
        <begin position="249"/>
        <end position="268"/>
    </location>
</feature>
<dbReference type="EMBL" id="CAJJDO010000112">
    <property type="protein sequence ID" value="CAD8196220.1"/>
    <property type="molecule type" value="Genomic_DNA"/>
</dbReference>
<proteinExistence type="predicted"/>
<keyword evidence="1" id="KW-1133">Transmembrane helix</keyword>
<gene>
    <name evidence="2" type="ORF">PPENT_87.1.T1120012</name>
</gene>
<comment type="caution">
    <text evidence="2">The sequence shown here is derived from an EMBL/GenBank/DDBJ whole genome shotgun (WGS) entry which is preliminary data.</text>
</comment>
<keyword evidence="3" id="KW-1185">Reference proteome</keyword>
<organism evidence="2 3">
    <name type="scientific">Paramecium pentaurelia</name>
    <dbReference type="NCBI Taxonomy" id="43138"/>
    <lineage>
        <taxon>Eukaryota</taxon>
        <taxon>Sar</taxon>
        <taxon>Alveolata</taxon>
        <taxon>Ciliophora</taxon>
        <taxon>Intramacronucleata</taxon>
        <taxon>Oligohymenophorea</taxon>
        <taxon>Peniculida</taxon>
        <taxon>Parameciidae</taxon>
        <taxon>Paramecium</taxon>
    </lineage>
</organism>
<dbReference type="Proteomes" id="UP000689195">
    <property type="component" value="Unassembled WGS sequence"/>
</dbReference>
<protein>
    <recommendedName>
        <fullName evidence="4">Transmembrane protein</fullName>
    </recommendedName>
</protein>
<evidence type="ECO:0008006" key="4">
    <source>
        <dbReference type="Google" id="ProtNLM"/>
    </source>
</evidence>
<evidence type="ECO:0000313" key="2">
    <source>
        <dbReference type="EMBL" id="CAD8196220.1"/>
    </source>
</evidence>
<dbReference type="AlphaFoldDB" id="A0A8S1X5P5"/>
<evidence type="ECO:0000313" key="3">
    <source>
        <dbReference type="Proteomes" id="UP000689195"/>
    </source>
</evidence>
<name>A0A8S1X5P5_9CILI</name>
<keyword evidence="1" id="KW-0812">Transmembrane</keyword>
<accession>A0A8S1X5P5</accession>